<keyword evidence="5" id="KW-0997">Cell inner membrane</keyword>
<keyword evidence="7" id="KW-1133">Transmembrane helix</keyword>
<sequence length="140" mass="16134">MKSFGKILTQGADYSAVWPLEPELANLFPEQRIIYLLNLSKRIIPALVVISGCLQVQWGYPANWPTFIAISLFALSLPVQGYYWLGRRAETLLPPSLSRWYFDINQKMNCAPSANRPSYFDLAKTLRKAFEQLDRVFLFQ</sequence>
<organism evidence="9 10">
    <name type="scientific">Tolumonas auensis (strain DSM 9187 / NBRC 110442 / TA 4)</name>
    <dbReference type="NCBI Taxonomy" id="595494"/>
    <lineage>
        <taxon>Bacteria</taxon>
        <taxon>Pseudomonadati</taxon>
        <taxon>Pseudomonadota</taxon>
        <taxon>Gammaproteobacteria</taxon>
        <taxon>Aeromonadales</taxon>
        <taxon>Aeromonadaceae</taxon>
        <taxon>Tolumonas</taxon>
    </lineage>
</organism>
<protein>
    <recommendedName>
        <fullName evidence="3">UPF0208 membrane protein YfbV</fullName>
    </recommendedName>
</protein>
<dbReference type="NCBIfam" id="NF002493">
    <property type="entry name" value="PRK01816.1"/>
    <property type="match status" value="1"/>
</dbReference>
<evidence type="ECO:0000313" key="9">
    <source>
        <dbReference type="EMBL" id="ACQ92507.1"/>
    </source>
</evidence>
<reference evidence="10" key="1">
    <citation type="submission" date="2009-05" db="EMBL/GenBank/DDBJ databases">
        <title>Complete sequence of Tolumonas auensis DSM 9187.</title>
        <authorList>
            <consortium name="US DOE Joint Genome Institute"/>
            <person name="Lucas S."/>
            <person name="Copeland A."/>
            <person name="Lapidus A."/>
            <person name="Glavina del Rio T."/>
            <person name="Tice H."/>
            <person name="Bruce D."/>
            <person name="Goodwin L."/>
            <person name="Pitluck S."/>
            <person name="Chertkov O."/>
            <person name="Brettin T."/>
            <person name="Detter J.C."/>
            <person name="Han C."/>
            <person name="Larimer F."/>
            <person name="Land M."/>
            <person name="Hauser L."/>
            <person name="Kyrpides N."/>
            <person name="Mikhailova N."/>
            <person name="Spring S."/>
            <person name="Beller H."/>
        </authorList>
    </citation>
    <scope>NUCLEOTIDE SEQUENCE [LARGE SCALE GENOMIC DNA]</scope>
    <source>
        <strain evidence="10">DSM 9187 / TA4</strain>
    </source>
</reference>
<keyword evidence="8" id="KW-0472">Membrane</keyword>
<dbReference type="STRING" id="595494.Tola_0879"/>
<evidence type="ECO:0000313" key="10">
    <source>
        <dbReference type="Proteomes" id="UP000009073"/>
    </source>
</evidence>
<dbReference type="KEGG" id="tau:Tola_0879"/>
<dbReference type="GO" id="GO:0005886">
    <property type="term" value="C:plasma membrane"/>
    <property type="evidence" value="ECO:0007669"/>
    <property type="project" value="UniProtKB-SubCell"/>
</dbReference>
<dbReference type="Pfam" id="PF04217">
    <property type="entry name" value="DUF412"/>
    <property type="match status" value="1"/>
</dbReference>
<keyword evidence="6" id="KW-0812">Transmembrane</keyword>
<evidence type="ECO:0000256" key="1">
    <source>
        <dbReference type="ARBA" id="ARBA00004429"/>
    </source>
</evidence>
<accession>C4LC28</accession>
<evidence type="ECO:0000256" key="3">
    <source>
        <dbReference type="ARBA" id="ARBA00018831"/>
    </source>
</evidence>
<dbReference type="RefSeq" id="WP_012729106.1">
    <property type="nucleotide sequence ID" value="NC_012691.1"/>
</dbReference>
<keyword evidence="4" id="KW-1003">Cell membrane</keyword>
<dbReference type="InterPro" id="IPR007334">
    <property type="entry name" value="UPF0208"/>
</dbReference>
<dbReference type="eggNOG" id="COG3092">
    <property type="taxonomic scope" value="Bacteria"/>
</dbReference>
<evidence type="ECO:0000256" key="2">
    <source>
        <dbReference type="ARBA" id="ARBA00009474"/>
    </source>
</evidence>
<dbReference type="OrthoDB" id="7066670at2"/>
<keyword evidence="10" id="KW-1185">Reference proteome</keyword>
<evidence type="ECO:0000256" key="5">
    <source>
        <dbReference type="ARBA" id="ARBA00022519"/>
    </source>
</evidence>
<dbReference type="Proteomes" id="UP000009073">
    <property type="component" value="Chromosome"/>
</dbReference>
<dbReference type="HOGENOM" id="CLU_128746_0_0_6"/>
<evidence type="ECO:0000256" key="4">
    <source>
        <dbReference type="ARBA" id="ARBA00022475"/>
    </source>
</evidence>
<reference evidence="9 10" key="2">
    <citation type="journal article" date="2011" name="Stand. Genomic Sci.">
        <title>Complete genome sequence of Tolumonas auensis type strain (TA 4).</title>
        <authorList>
            <person name="Chertkov O."/>
            <person name="Copeland A."/>
            <person name="Lucas S."/>
            <person name="Lapidus A."/>
            <person name="Berry K.W."/>
            <person name="Detter J.C."/>
            <person name="Del Rio T.G."/>
            <person name="Hammon N."/>
            <person name="Dalin E."/>
            <person name="Tice H."/>
            <person name="Pitluck S."/>
            <person name="Richardson P."/>
            <person name="Bruce D."/>
            <person name="Goodwin L."/>
            <person name="Han C."/>
            <person name="Tapia R."/>
            <person name="Saunders E."/>
            <person name="Schmutz J."/>
            <person name="Brettin T."/>
            <person name="Larimer F."/>
            <person name="Land M."/>
            <person name="Hauser L."/>
            <person name="Spring S."/>
            <person name="Rohde M."/>
            <person name="Kyrpides N.C."/>
            <person name="Ivanova N."/>
            <person name="Goker M."/>
            <person name="Beller H.R."/>
            <person name="Klenk H.P."/>
            <person name="Woyke T."/>
        </authorList>
    </citation>
    <scope>NUCLEOTIDE SEQUENCE [LARGE SCALE GENOMIC DNA]</scope>
    <source>
        <strain evidence="10">DSM 9187 / TA4</strain>
    </source>
</reference>
<evidence type="ECO:0000256" key="7">
    <source>
        <dbReference type="ARBA" id="ARBA00022989"/>
    </source>
</evidence>
<dbReference type="AlphaFoldDB" id="C4LC28"/>
<evidence type="ECO:0000256" key="8">
    <source>
        <dbReference type="ARBA" id="ARBA00023136"/>
    </source>
</evidence>
<comment type="similarity">
    <text evidence="2">Belongs to the UPF0208 family.</text>
</comment>
<name>C4LC28_TOLAT</name>
<dbReference type="EMBL" id="CP001616">
    <property type="protein sequence ID" value="ACQ92507.1"/>
    <property type="molecule type" value="Genomic_DNA"/>
</dbReference>
<proteinExistence type="inferred from homology"/>
<comment type="subcellular location">
    <subcellularLocation>
        <location evidence="1">Cell inner membrane</location>
        <topology evidence="1">Multi-pass membrane protein</topology>
    </subcellularLocation>
</comment>
<gene>
    <name evidence="9" type="ordered locus">Tola_0879</name>
</gene>
<evidence type="ECO:0000256" key="6">
    <source>
        <dbReference type="ARBA" id="ARBA00022692"/>
    </source>
</evidence>